<comment type="caution">
    <text evidence="15">The sequence shown here is derived from an EMBL/GenBank/DDBJ whole genome shotgun (WGS) entry which is preliminary data.</text>
</comment>
<evidence type="ECO:0000256" key="1">
    <source>
        <dbReference type="ARBA" id="ARBA00004141"/>
    </source>
</evidence>
<dbReference type="Proteomes" id="UP000815325">
    <property type="component" value="Unassembled WGS sequence"/>
</dbReference>
<evidence type="ECO:0000256" key="3">
    <source>
        <dbReference type="ARBA" id="ARBA00022516"/>
    </source>
</evidence>
<dbReference type="PANTHER" id="PTHR21257">
    <property type="entry name" value="DELTA(14)-STEROL REDUCTASE"/>
    <property type="match status" value="1"/>
</dbReference>
<reference evidence="15" key="1">
    <citation type="submission" date="2017-08" db="EMBL/GenBank/DDBJ databases">
        <authorList>
            <person name="Polle J.E."/>
            <person name="Barry K."/>
            <person name="Cushman J."/>
            <person name="Schmutz J."/>
            <person name="Tran D."/>
            <person name="Hathwaick L.T."/>
            <person name="Yim W.C."/>
            <person name="Jenkins J."/>
            <person name="Mckie-Krisberg Z.M."/>
            <person name="Prochnik S."/>
            <person name="Lindquist E."/>
            <person name="Dockter R.B."/>
            <person name="Adam C."/>
            <person name="Molina H."/>
            <person name="Bunkerborg J."/>
            <person name="Jin E."/>
            <person name="Buchheim M."/>
            <person name="Magnuson J."/>
        </authorList>
    </citation>
    <scope>NUCLEOTIDE SEQUENCE</scope>
    <source>
        <strain evidence="15">CCAP 19/18</strain>
    </source>
</reference>
<comment type="similarity">
    <text evidence="2">Belongs to the ERG4/ERG24 family.</text>
</comment>
<accession>A0ABQ7H821</accession>
<keyword evidence="12" id="KW-0753">Steroid metabolism</keyword>
<feature type="transmembrane region" description="Helical" evidence="13">
    <location>
        <begin position="53"/>
        <end position="76"/>
    </location>
</feature>
<feature type="signal peptide" evidence="14">
    <location>
        <begin position="1"/>
        <end position="21"/>
    </location>
</feature>
<sequence>EFFGPHGPALLILVLPAVVYGLFLACNQADCLSVWPTLHIPSSLKALPESLTLFSWEAMGVFGAWFGGLALLHLILPGKRVQGAPLPDGSRLTYKLNGALRNGTLKAMSVYWPHLQAQWEGAMLSGHGSSGYPWYDFWMGRELNPRTGTFDWKEFCEMYPGLIGWVIINLGMAHKQYMDIGRVTNSMVLVNAFQLYYVVDALWNEPSILSTMDITTDGFGYMLAFGDLAWVPFVFSCSSRYLADYPMDLSAAGVAAVLAVKLLGYYIFRGANGQKDTFRRNPDHPSVAHLKTMPTTRGTKLIISGWWGMSRHINYLGDWIMGVAWCMPCGLAGLYSIIPYFYCIYFATLLIHRERRDDAACRKKYGRDWDKYCAMVKYRIVPYVY</sequence>
<dbReference type="EMBL" id="MU069450">
    <property type="protein sequence ID" value="KAF5843005.1"/>
    <property type="molecule type" value="Genomic_DNA"/>
</dbReference>
<gene>
    <name evidence="15" type="ORF">DUNSADRAFT_3134</name>
</gene>
<organism evidence="15 16">
    <name type="scientific">Dunaliella salina</name>
    <name type="common">Green alga</name>
    <name type="synonym">Protococcus salinus</name>
    <dbReference type="NCBI Taxonomy" id="3046"/>
    <lineage>
        <taxon>Eukaryota</taxon>
        <taxon>Viridiplantae</taxon>
        <taxon>Chlorophyta</taxon>
        <taxon>core chlorophytes</taxon>
        <taxon>Chlorophyceae</taxon>
        <taxon>CS clade</taxon>
        <taxon>Chlamydomonadales</taxon>
        <taxon>Dunaliellaceae</taxon>
        <taxon>Dunaliella</taxon>
    </lineage>
</organism>
<protein>
    <submittedName>
        <fullName evidence="15">Sterol reductase</fullName>
    </submittedName>
</protein>
<feature type="transmembrane region" description="Helical" evidence="13">
    <location>
        <begin position="249"/>
        <end position="268"/>
    </location>
</feature>
<proteinExistence type="inferred from homology"/>
<dbReference type="InterPro" id="IPR001171">
    <property type="entry name" value="ERG24_DHCR-like"/>
</dbReference>
<keyword evidence="11" id="KW-1207">Sterol metabolism</keyword>
<evidence type="ECO:0000256" key="11">
    <source>
        <dbReference type="ARBA" id="ARBA00023166"/>
    </source>
</evidence>
<evidence type="ECO:0000256" key="9">
    <source>
        <dbReference type="ARBA" id="ARBA00023098"/>
    </source>
</evidence>
<evidence type="ECO:0000256" key="14">
    <source>
        <dbReference type="SAM" id="SignalP"/>
    </source>
</evidence>
<dbReference type="Pfam" id="PF01222">
    <property type="entry name" value="ERG4_ERG24"/>
    <property type="match status" value="2"/>
</dbReference>
<dbReference type="PANTHER" id="PTHR21257:SF52">
    <property type="entry name" value="DELTA(14)-STEROL REDUCTASE TM7SF2"/>
    <property type="match status" value="1"/>
</dbReference>
<evidence type="ECO:0000313" key="16">
    <source>
        <dbReference type="Proteomes" id="UP000815325"/>
    </source>
</evidence>
<dbReference type="Gene3D" id="1.20.120.1630">
    <property type="match status" value="1"/>
</dbReference>
<feature type="non-terminal residue" evidence="15">
    <location>
        <position position="1"/>
    </location>
</feature>
<keyword evidence="5" id="KW-0752">Steroid biosynthesis</keyword>
<comment type="subcellular location">
    <subcellularLocation>
        <location evidence="1">Membrane</location>
        <topology evidence="1">Multi-pass membrane protein</topology>
    </subcellularLocation>
</comment>
<evidence type="ECO:0000256" key="13">
    <source>
        <dbReference type="SAM" id="Phobius"/>
    </source>
</evidence>
<evidence type="ECO:0000256" key="2">
    <source>
        <dbReference type="ARBA" id="ARBA00005402"/>
    </source>
</evidence>
<keyword evidence="3" id="KW-0444">Lipid biosynthesis</keyword>
<feature type="transmembrane region" description="Helical" evidence="13">
    <location>
        <begin position="219"/>
        <end position="237"/>
    </location>
</feature>
<dbReference type="PROSITE" id="PS01018">
    <property type="entry name" value="STEROL_REDUCT_2"/>
    <property type="match status" value="1"/>
</dbReference>
<keyword evidence="9" id="KW-0443">Lipid metabolism</keyword>
<keyword evidence="6 13" id="KW-1133">Transmembrane helix</keyword>
<feature type="chain" id="PRO_5045397380" evidence="14">
    <location>
        <begin position="22"/>
        <end position="385"/>
    </location>
</feature>
<evidence type="ECO:0000256" key="12">
    <source>
        <dbReference type="ARBA" id="ARBA00023221"/>
    </source>
</evidence>
<dbReference type="InterPro" id="IPR018083">
    <property type="entry name" value="Sterol_reductase_CS"/>
</dbReference>
<keyword evidence="10 13" id="KW-0472">Membrane</keyword>
<evidence type="ECO:0000313" key="15">
    <source>
        <dbReference type="EMBL" id="KAF5843005.1"/>
    </source>
</evidence>
<evidence type="ECO:0000256" key="10">
    <source>
        <dbReference type="ARBA" id="ARBA00023136"/>
    </source>
</evidence>
<evidence type="ECO:0000256" key="8">
    <source>
        <dbReference type="ARBA" id="ARBA00023011"/>
    </source>
</evidence>
<evidence type="ECO:0000256" key="7">
    <source>
        <dbReference type="ARBA" id="ARBA00023002"/>
    </source>
</evidence>
<name>A0ABQ7H821_DUNSA</name>
<keyword evidence="7" id="KW-0560">Oxidoreductase</keyword>
<keyword evidence="8" id="KW-0756">Sterol biosynthesis</keyword>
<evidence type="ECO:0000256" key="4">
    <source>
        <dbReference type="ARBA" id="ARBA00022692"/>
    </source>
</evidence>
<feature type="transmembrane region" description="Helical" evidence="13">
    <location>
        <begin position="319"/>
        <end position="347"/>
    </location>
</feature>
<evidence type="ECO:0000256" key="5">
    <source>
        <dbReference type="ARBA" id="ARBA00022955"/>
    </source>
</evidence>
<keyword evidence="14" id="KW-0732">Signal</keyword>
<evidence type="ECO:0000256" key="6">
    <source>
        <dbReference type="ARBA" id="ARBA00022989"/>
    </source>
</evidence>
<feature type="transmembrane region" description="Helical" evidence="13">
    <location>
        <begin position="180"/>
        <end position="199"/>
    </location>
</feature>
<keyword evidence="16" id="KW-1185">Reference proteome</keyword>
<keyword evidence="4 13" id="KW-0812">Transmembrane</keyword>